<dbReference type="Proteomes" id="UP000515856">
    <property type="component" value="Chromosome"/>
</dbReference>
<dbReference type="EMBL" id="CP060636">
    <property type="protein sequence ID" value="QNM13646.1"/>
    <property type="molecule type" value="Genomic_DNA"/>
</dbReference>
<gene>
    <name evidence="2" type="ORF">H9Q80_06800</name>
</gene>
<protein>
    <submittedName>
        <fullName evidence="2">AAA family ATPase</fullName>
    </submittedName>
</protein>
<dbReference type="Pfam" id="PF08011">
    <property type="entry name" value="PDDEXK_9"/>
    <property type="match status" value="1"/>
</dbReference>
<evidence type="ECO:0000313" key="3">
    <source>
        <dbReference type="Proteomes" id="UP000515856"/>
    </source>
</evidence>
<proteinExistence type="predicted"/>
<dbReference type="PANTHER" id="PTHR34825">
    <property type="entry name" value="CONSERVED PROTEIN, WITH A WEAK D-GALACTARATE DEHYDRATASE/ALTRONATE HYDROLASE DOMAIN"/>
    <property type="match status" value="1"/>
</dbReference>
<dbReference type="Pfam" id="PF09820">
    <property type="entry name" value="AAA-ATPase_like"/>
    <property type="match status" value="1"/>
</dbReference>
<evidence type="ECO:0000313" key="2">
    <source>
        <dbReference type="EMBL" id="QNM13646.1"/>
    </source>
</evidence>
<dbReference type="RefSeq" id="WP_117536329.1">
    <property type="nucleotide sequence ID" value="NZ_CP060636.1"/>
</dbReference>
<name>A0A7G9GS64_9FIRM</name>
<feature type="domain" description="AAA-ATPase-like" evidence="1">
    <location>
        <begin position="6"/>
        <end position="227"/>
    </location>
</feature>
<sequence length="546" mass="64896">MKQIAIGIENFKEVIDHDYFYIDKSELISTIFSDKVSLFTRPRRFGKTLNMSMLYYFFSIKQKENAYLFNGLHIEKNTDIMEHQNQYPVIFITLKDMKQRNMNLQKQKFLSLIQMLLVQCEELLTSEKVHPVYRNYLEKLLKDHVDDITLQNSLYYISVALKQFYEKNVIILIDEYDVPLHSAYQNGYYDEMSSFMGDLFSTALKTNDALEKGVLTGCLRIAKESIFTGLNNFHVYSIMDRAAQDCFGFTKDEVYNLLSYYDFTSYHDKMKEWYDGYLFCDQEIYNPWSVLNYIKDLQYGVDEPKSYWINSSGNAIIYDFILHANQELRDDIDNLIQEKTIKKTIKPELTYREMDDIKNIYSFLLFTGYLKIVRKINENEYELMIPNKEIKYIYETMFKEWLDTKIQEISSPFMKALCRGDEVTARKILNEALAYTISYFDYHENYYHGFLAGMLREGRIKSNRESGNGRYDLAYIPLDFDDPGFVIECKIADSLQNLKEKSQEACQQIFDRKYLEEFEHDGYTQMKGYGIAFYHKMCYISKVDRM</sequence>
<reference evidence="2 3" key="1">
    <citation type="submission" date="2020-08" db="EMBL/GenBank/DDBJ databases">
        <authorList>
            <person name="Liu C."/>
            <person name="Sun Q."/>
        </authorList>
    </citation>
    <scope>NUCLEOTIDE SEQUENCE [LARGE SCALE GENOMIC DNA]</scope>
    <source>
        <strain evidence="2 3">NSJ-61</strain>
    </source>
</reference>
<evidence type="ECO:0000259" key="1">
    <source>
        <dbReference type="Pfam" id="PF09820"/>
    </source>
</evidence>
<dbReference type="InterPro" id="IPR012547">
    <property type="entry name" value="PDDEXK_9"/>
</dbReference>
<keyword evidence="3" id="KW-1185">Reference proteome</keyword>
<organism evidence="2 3">
    <name type="scientific">[Eubacterium] hominis</name>
    <dbReference type="NCBI Taxonomy" id="2764325"/>
    <lineage>
        <taxon>Bacteria</taxon>
        <taxon>Bacillati</taxon>
        <taxon>Bacillota</taxon>
        <taxon>Erysipelotrichia</taxon>
        <taxon>Erysipelotrichales</taxon>
        <taxon>Erysipelotrichaceae</taxon>
        <taxon>Amedibacillus</taxon>
    </lineage>
</organism>
<accession>A0A7G9GS64</accession>
<dbReference type="AlphaFoldDB" id="A0A7G9GS64"/>
<dbReference type="KEGG" id="ehn:H9Q80_06800"/>
<dbReference type="InterPro" id="IPR018631">
    <property type="entry name" value="AAA-ATPase-like_dom"/>
</dbReference>
<dbReference type="PANTHER" id="PTHR34825:SF1">
    <property type="entry name" value="AAA-ATPASE-LIKE DOMAIN-CONTAINING PROTEIN"/>
    <property type="match status" value="1"/>
</dbReference>